<dbReference type="RefSeq" id="WP_382173071.1">
    <property type="nucleotide sequence ID" value="NZ_JBHRXX010000002.1"/>
</dbReference>
<organism evidence="6 7">
    <name type="scientific">Hydrogenophaga luteola</name>
    <dbReference type="NCBI Taxonomy" id="1591122"/>
    <lineage>
        <taxon>Bacteria</taxon>
        <taxon>Pseudomonadati</taxon>
        <taxon>Pseudomonadota</taxon>
        <taxon>Betaproteobacteria</taxon>
        <taxon>Burkholderiales</taxon>
        <taxon>Comamonadaceae</taxon>
        <taxon>Hydrogenophaga</taxon>
    </lineage>
</organism>
<comment type="subcellular location">
    <subcellularLocation>
        <location evidence="1">Periplasm</location>
    </subcellularLocation>
</comment>
<name>A0ABV7W2Q4_9BURK</name>
<comment type="caution">
    <text evidence="6">The sequence shown here is derived from an EMBL/GenBank/DDBJ whole genome shotgun (WGS) entry which is preliminary data.</text>
</comment>
<dbReference type="Pfam" id="PF00127">
    <property type="entry name" value="Copper-bind"/>
    <property type="match status" value="1"/>
</dbReference>
<accession>A0ABV7W2Q4</accession>
<evidence type="ECO:0000313" key="7">
    <source>
        <dbReference type="Proteomes" id="UP001595729"/>
    </source>
</evidence>
<evidence type="ECO:0000256" key="2">
    <source>
        <dbReference type="ARBA" id="ARBA00022723"/>
    </source>
</evidence>
<evidence type="ECO:0000256" key="3">
    <source>
        <dbReference type="ARBA" id="ARBA00022764"/>
    </source>
</evidence>
<dbReference type="PANTHER" id="PTHR38439">
    <property type="entry name" value="AURACYANIN-B"/>
    <property type="match status" value="1"/>
</dbReference>
<dbReference type="SUPFAM" id="SSF49503">
    <property type="entry name" value="Cupredoxins"/>
    <property type="match status" value="1"/>
</dbReference>
<dbReference type="CDD" id="cd04211">
    <property type="entry name" value="Cupredoxin_like_2"/>
    <property type="match status" value="1"/>
</dbReference>
<gene>
    <name evidence="6" type="ORF">ACFOPI_06550</name>
</gene>
<proteinExistence type="predicted"/>
<sequence>MHTLALLTAPALLPATVRAHGDSHAGGPREVVREQKPWGIAAAPTEAARTIDIRMDDKMRFTPSHLDVREGETVRLRIANRGKLLHELVIGTREELQAHAELMKKHPGMEHDEPYMAHVNAGKRGEITWTFNRPGDFEFACLIAGHFEAGMRGTIRVTPKS</sequence>
<evidence type="ECO:0000259" key="5">
    <source>
        <dbReference type="Pfam" id="PF00127"/>
    </source>
</evidence>
<dbReference type="PROSITE" id="PS00079">
    <property type="entry name" value="MULTICOPPER_OXIDASE1"/>
    <property type="match status" value="1"/>
</dbReference>
<evidence type="ECO:0000256" key="4">
    <source>
        <dbReference type="ARBA" id="ARBA00023008"/>
    </source>
</evidence>
<evidence type="ECO:0000256" key="1">
    <source>
        <dbReference type="ARBA" id="ARBA00004418"/>
    </source>
</evidence>
<keyword evidence="3" id="KW-0574">Periplasm</keyword>
<evidence type="ECO:0000313" key="6">
    <source>
        <dbReference type="EMBL" id="MFC3683247.1"/>
    </source>
</evidence>
<dbReference type="Proteomes" id="UP001595729">
    <property type="component" value="Unassembled WGS sequence"/>
</dbReference>
<feature type="domain" description="Blue (type 1) copper" evidence="5">
    <location>
        <begin position="56"/>
        <end position="157"/>
    </location>
</feature>
<dbReference type="InterPro" id="IPR050845">
    <property type="entry name" value="Cu-binding_ET"/>
</dbReference>
<keyword evidence="2" id="KW-0479">Metal-binding</keyword>
<dbReference type="InterPro" id="IPR008972">
    <property type="entry name" value="Cupredoxin"/>
</dbReference>
<dbReference type="EMBL" id="JBHRXX010000002">
    <property type="protein sequence ID" value="MFC3683247.1"/>
    <property type="molecule type" value="Genomic_DNA"/>
</dbReference>
<dbReference type="Gene3D" id="2.60.40.420">
    <property type="entry name" value="Cupredoxins - blue copper proteins"/>
    <property type="match status" value="1"/>
</dbReference>
<dbReference type="PANTHER" id="PTHR38439:SF3">
    <property type="entry name" value="COPPER-RESISTANT CUPROPROTEIN COPI"/>
    <property type="match status" value="1"/>
</dbReference>
<keyword evidence="7" id="KW-1185">Reference proteome</keyword>
<keyword evidence="4" id="KW-0186">Copper</keyword>
<dbReference type="InterPro" id="IPR000923">
    <property type="entry name" value="BlueCu_1"/>
</dbReference>
<reference evidence="7" key="1">
    <citation type="journal article" date="2019" name="Int. J. Syst. Evol. Microbiol.">
        <title>The Global Catalogue of Microorganisms (GCM) 10K type strain sequencing project: providing services to taxonomists for standard genome sequencing and annotation.</title>
        <authorList>
            <consortium name="The Broad Institute Genomics Platform"/>
            <consortium name="The Broad Institute Genome Sequencing Center for Infectious Disease"/>
            <person name="Wu L."/>
            <person name="Ma J."/>
        </authorList>
    </citation>
    <scope>NUCLEOTIDE SEQUENCE [LARGE SCALE GENOMIC DNA]</scope>
    <source>
        <strain evidence="7">KCTC 42501</strain>
    </source>
</reference>
<protein>
    <submittedName>
        <fullName evidence="6">Plastocyanin/azurin family copper-binding protein</fullName>
    </submittedName>
</protein>
<dbReference type="InterPro" id="IPR033138">
    <property type="entry name" value="Cu_oxidase_CS"/>
</dbReference>